<dbReference type="SUPFAM" id="SSF52540">
    <property type="entry name" value="P-loop containing nucleoside triphosphate hydrolases"/>
    <property type="match status" value="1"/>
</dbReference>
<sequence>MNENQPTINASLGSESPGIVMLFYGEGWGKSTAAFGYALRSVGQGQDTIVIQFIKGVPWNLAESSGAKILGIRWLTFSRTLTWGAKDPRSLAQTALVTAKEEIGRPGKKLVVLDEITNAVSHGWLSENAVTEAIGVRSSETNIIMTGRYATTKIIEAADSVTLFVKAKDGGVKGILDLK</sequence>
<reference evidence="1 2" key="1">
    <citation type="submission" date="2023-03" db="EMBL/GenBank/DDBJ databases">
        <title>Complete genome sequences of several Auritidibacter ignavus strains isolated from ear infections.</title>
        <authorList>
            <person name="Baehr T."/>
            <person name="Baumhoegger A.M."/>
        </authorList>
    </citation>
    <scope>NUCLEOTIDE SEQUENCE [LARGE SCALE GENOMIC DNA]</scope>
    <source>
        <strain evidence="1 2">BABAE-6</strain>
    </source>
</reference>
<dbReference type="PIRSF" id="PIRSF015617">
    <property type="entry name" value="Adensltrnsf_CobA"/>
    <property type="match status" value="1"/>
</dbReference>
<proteinExistence type="predicted"/>
<organism evidence="1 2">
    <name type="scientific">Auritidibacter ignavus</name>
    <dbReference type="NCBI Taxonomy" id="678932"/>
    <lineage>
        <taxon>Bacteria</taxon>
        <taxon>Bacillati</taxon>
        <taxon>Actinomycetota</taxon>
        <taxon>Actinomycetes</taxon>
        <taxon>Micrococcales</taxon>
        <taxon>Micrococcaceae</taxon>
        <taxon>Auritidibacter</taxon>
    </lineage>
</organism>
<dbReference type="Gene3D" id="3.40.50.300">
    <property type="entry name" value="P-loop containing nucleotide triphosphate hydrolases"/>
    <property type="match status" value="1"/>
</dbReference>
<dbReference type="PANTHER" id="PTHR46638">
    <property type="entry name" value="CORRINOID ADENOSYLTRANSFERASE"/>
    <property type="match status" value="1"/>
</dbReference>
<dbReference type="EMBL" id="CP122566">
    <property type="protein sequence ID" value="WGH94380.1"/>
    <property type="molecule type" value="Genomic_DNA"/>
</dbReference>
<dbReference type="Proteomes" id="UP001224674">
    <property type="component" value="Chromosome"/>
</dbReference>
<keyword evidence="2" id="KW-1185">Reference proteome</keyword>
<dbReference type="AlphaFoldDB" id="A0AAJ6DD60"/>
<evidence type="ECO:0000313" key="1">
    <source>
        <dbReference type="EMBL" id="WGH94380.1"/>
    </source>
</evidence>
<name>A0AAJ6DD60_9MICC</name>
<evidence type="ECO:0000313" key="2">
    <source>
        <dbReference type="Proteomes" id="UP001224674"/>
    </source>
</evidence>
<dbReference type="InterPro" id="IPR027417">
    <property type="entry name" value="P-loop_NTPase"/>
</dbReference>
<dbReference type="GO" id="GO:0005524">
    <property type="term" value="F:ATP binding"/>
    <property type="evidence" value="ECO:0007669"/>
    <property type="project" value="InterPro"/>
</dbReference>
<gene>
    <name evidence="1" type="ORF">QDX21_06260</name>
</gene>
<dbReference type="Pfam" id="PF02572">
    <property type="entry name" value="CobA_CobO_BtuR"/>
    <property type="match status" value="1"/>
</dbReference>
<dbReference type="GO" id="GO:0009236">
    <property type="term" value="P:cobalamin biosynthetic process"/>
    <property type="evidence" value="ECO:0007669"/>
    <property type="project" value="InterPro"/>
</dbReference>
<dbReference type="RefSeq" id="WP_279675393.1">
    <property type="nucleotide sequence ID" value="NZ_CP122566.1"/>
</dbReference>
<protein>
    <submittedName>
        <fullName evidence="1">Cob(I)yrinic acid a,c-diamide adenosyltransferase</fullName>
    </submittedName>
</protein>
<accession>A0AAJ6DD60</accession>
<dbReference type="GO" id="GO:0008817">
    <property type="term" value="F:corrinoid adenosyltransferase activity"/>
    <property type="evidence" value="ECO:0007669"/>
    <property type="project" value="InterPro"/>
</dbReference>
<dbReference type="InterPro" id="IPR003724">
    <property type="entry name" value="CblAdoTrfase_CobA"/>
</dbReference>
<dbReference type="PANTHER" id="PTHR46638:SF1">
    <property type="entry name" value="CORRINOID ADENOSYLTRANSFERASE"/>
    <property type="match status" value="1"/>
</dbReference>